<feature type="region of interest" description="Disordered" evidence="1">
    <location>
        <begin position="1"/>
        <end position="152"/>
    </location>
</feature>
<feature type="compositionally biased region" description="Basic residues" evidence="1">
    <location>
        <begin position="141"/>
        <end position="152"/>
    </location>
</feature>
<gene>
    <name evidence="2" type="ORF">SMAX5B_019020</name>
</gene>
<feature type="compositionally biased region" description="Polar residues" evidence="1">
    <location>
        <begin position="1"/>
        <end position="13"/>
    </location>
</feature>
<dbReference type="EMBL" id="CP026255">
    <property type="protein sequence ID" value="AWP11689.1"/>
    <property type="molecule type" value="Genomic_DNA"/>
</dbReference>
<sequence>MEANQTKCSSAPSRSGDEGVNPPPPLVVATSDSLFQTGSPWRALTDAPNSSRARGLPGSSMRTSSTSSSLRVSPVPSPDCLRLQKPLTHRTKARARSVRGTPQLSQLPPPSPHRPPDVLHVKVSVCVPASDGGEHDAAREGKRRRAAIGRRA</sequence>
<feature type="compositionally biased region" description="Polar residues" evidence="1">
    <location>
        <begin position="30"/>
        <end position="39"/>
    </location>
</feature>
<evidence type="ECO:0000313" key="3">
    <source>
        <dbReference type="Proteomes" id="UP000246464"/>
    </source>
</evidence>
<proteinExistence type="predicted"/>
<dbReference type="Proteomes" id="UP000246464">
    <property type="component" value="Chromosome 13"/>
</dbReference>
<feature type="compositionally biased region" description="Basic residues" evidence="1">
    <location>
        <begin position="87"/>
        <end position="97"/>
    </location>
</feature>
<keyword evidence="3" id="KW-1185">Reference proteome</keyword>
<dbReference type="AlphaFoldDB" id="A0A2U9C7U8"/>
<evidence type="ECO:0000313" key="2">
    <source>
        <dbReference type="EMBL" id="AWP11689.1"/>
    </source>
</evidence>
<evidence type="ECO:0000256" key="1">
    <source>
        <dbReference type="SAM" id="MobiDB-lite"/>
    </source>
</evidence>
<reference evidence="2 3" key="1">
    <citation type="submission" date="2017-12" db="EMBL/GenBank/DDBJ databases">
        <title>Integrating genomic resources of turbot (Scophthalmus maximus) in depth evaluation of genetic and physical mapping variation across individuals.</title>
        <authorList>
            <person name="Martinez P."/>
        </authorList>
    </citation>
    <scope>NUCLEOTIDE SEQUENCE [LARGE SCALE GENOMIC DNA]</scope>
</reference>
<protein>
    <submittedName>
        <fullName evidence="2">Uncharacterized protein</fullName>
    </submittedName>
</protein>
<accession>A0A2U9C7U8</accession>
<feature type="compositionally biased region" description="Low complexity" evidence="1">
    <location>
        <begin position="56"/>
        <end position="74"/>
    </location>
</feature>
<name>A0A2U9C7U8_SCOMX</name>
<organism evidence="2 3">
    <name type="scientific">Scophthalmus maximus</name>
    <name type="common">Turbot</name>
    <name type="synonym">Psetta maxima</name>
    <dbReference type="NCBI Taxonomy" id="52904"/>
    <lineage>
        <taxon>Eukaryota</taxon>
        <taxon>Metazoa</taxon>
        <taxon>Chordata</taxon>
        <taxon>Craniata</taxon>
        <taxon>Vertebrata</taxon>
        <taxon>Euteleostomi</taxon>
        <taxon>Actinopterygii</taxon>
        <taxon>Neopterygii</taxon>
        <taxon>Teleostei</taxon>
        <taxon>Neoteleostei</taxon>
        <taxon>Acanthomorphata</taxon>
        <taxon>Carangaria</taxon>
        <taxon>Pleuronectiformes</taxon>
        <taxon>Pleuronectoidei</taxon>
        <taxon>Scophthalmidae</taxon>
        <taxon>Scophthalmus</taxon>
    </lineage>
</organism>